<organism evidence="6 7">
    <name type="scientific">Mycolicibacter sinensis (strain JDM601)</name>
    <name type="common">Mycobacterium sinense</name>
    <dbReference type="NCBI Taxonomy" id="875328"/>
    <lineage>
        <taxon>Bacteria</taxon>
        <taxon>Bacillati</taxon>
        <taxon>Actinomycetota</taxon>
        <taxon>Actinomycetes</taxon>
        <taxon>Mycobacteriales</taxon>
        <taxon>Mycobacteriaceae</taxon>
        <taxon>Mycolicibacter</taxon>
    </lineage>
</organism>
<dbReference type="InterPro" id="IPR027477">
    <property type="entry name" value="Succ_DH/fumarate_Rdtase_cat_sf"/>
</dbReference>
<dbReference type="NCBIfam" id="NF005511">
    <property type="entry name" value="PRK07121.1-4"/>
    <property type="match status" value="1"/>
</dbReference>
<evidence type="ECO:0000259" key="5">
    <source>
        <dbReference type="Pfam" id="PF00890"/>
    </source>
</evidence>
<dbReference type="NCBIfam" id="NF005513">
    <property type="entry name" value="PRK07121.1-6"/>
    <property type="match status" value="1"/>
</dbReference>
<dbReference type="PRINTS" id="PR00411">
    <property type="entry name" value="PNDRDTASEI"/>
</dbReference>
<dbReference type="Proteomes" id="UP000093943">
    <property type="component" value="Unassembled WGS sequence"/>
</dbReference>
<dbReference type="GO" id="GO:0008202">
    <property type="term" value="P:steroid metabolic process"/>
    <property type="evidence" value="ECO:0007669"/>
    <property type="project" value="UniProtKB-ARBA"/>
</dbReference>
<dbReference type="AlphaFoldDB" id="A0A1A2Y5D6"/>
<evidence type="ECO:0000256" key="2">
    <source>
        <dbReference type="ARBA" id="ARBA00022630"/>
    </source>
</evidence>
<evidence type="ECO:0000313" key="7">
    <source>
        <dbReference type="Proteomes" id="UP000093943"/>
    </source>
</evidence>
<dbReference type="GO" id="GO:0033765">
    <property type="term" value="F:steroid dehydrogenase activity, acting on the CH-CH group of donors"/>
    <property type="evidence" value="ECO:0007669"/>
    <property type="project" value="UniProtKB-ARBA"/>
</dbReference>
<evidence type="ECO:0000256" key="3">
    <source>
        <dbReference type="ARBA" id="ARBA00022827"/>
    </source>
</evidence>
<dbReference type="PANTHER" id="PTHR43400">
    <property type="entry name" value="FUMARATE REDUCTASE"/>
    <property type="match status" value="1"/>
</dbReference>
<feature type="domain" description="FAD-dependent oxidoreductase 2 FAD-binding" evidence="5">
    <location>
        <begin position="8"/>
        <end position="497"/>
    </location>
</feature>
<dbReference type="RefSeq" id="WP_065018999.1">
    <property type="nucleotide sequence ID" value="NZ_LZKG01000039.1"/>
</dbReference>
<comment type="cofactor">
    <cofactor evidence="1">
        <name>FAD</name>
        <dbReference type="ChEBI" id="CHEBI:57692"/>
    </cofactor>
</comment>
<dbReference type="Gene3D" id="3.50.50.60">
    <property type="entry name" value="FAD/NAD(P)-binding domain"/>
    <property type="match status" value="2"/>
</dbReference>
<dbReference type="Pfam" id="PF00890">
    <property type="entry name" value="FAD_binding_2"/>
    <property type="match status" value="1"/>
</dbReference>
<accession>A0A1A2Y5D6</accession>
<keyword evidence="2" id="KW-0285">Flavoprotein</keyword>
<dbReference type="EMBL" id="LZKG01000039">
    <property type="protein sequence ID" value="OBI32512.1"/>
    <property type="molecule type" value="Genomic_DNA"/>
</dbReference>
<dbReference type="InterPro" id="IPR003953">
    <property type="entry name" value="FAD-dep_OxRdtase_2_FAD-bd"/>
</dbReference>
<keyword evidence="4" id="KW-0560">Oxidoreductase</keyword>
<reference evidence="7" key="1">
    <citation type="submission" date="2016-06" db="EMBL/GenBank/DDBJ databases">
        <authorList>
            <person name="Sutton G."/>
            <person name="Brinkac L."/>
            <person name="Sanka R."/>
            <person name="Adams M."/>
            <person name="Lau E."/>
            <person name="Sam S."/>
            <person name="Sreng N."/>
            <person name="Him V."/>
            <person name="Kerleguer A."/>
            <person name="Cheng S."/>
        </authorList>
    </citation>
    <scope>NUCLEOTIDE SEQUENCE [LARGE SCALE GENOMIC DNA]</scope>
    <source>
        <strain evidence="7">E1876</strain>
    </source>
</reference>
<keyword evidence="3" id="KW-0274">FAD</keyword>
<dbReference type="InterPro" id="IPR036188">
    <property type="entry name" value="FAD/NAD-bd_sf"/>
</dbReference>
<proteinExistence type="predicted"/>
<dbReference type="Gene3D" id="3.90.700.10">
    <property type="entry name" value="Succinate dehydrogenase/fumarate reductase flavoprotein, catalytic domain"/>
    <property type="match status" value="1"/>
</dbReference>
<dbReference type="SUPFAM" id="SSF56425">
    <property type="entry name" value="Succinate dehydrogenase/fumarate reductase flavoprotein, catalytic domain"/>
    <property type="match status" value="1"/>
</dbReference>
<protein>
    <submittedName>
        <fullName evidence="6">Pyridine nucleotide-disulfide oxidoreductase</fullName>
    </submittedName>
</protein>
<dbReference type="PANTHER" id="PTHR43400:SF10">
    <property type="entry name" value="3-OXOSTEROID 1-DEHYDROGENASE"/>
    <property type="match status" value="1"/>
</dbReference>
<name>A0A1A2Y5D6_MYCSD</name>
<dbReference type="InterPro" id="IPR050315">
    <property type="entry name" value="FAD-oxidoreductase_2"/>
</dbReference>
<evidence type="ECO:0000256" key="1">
    <source>
        <dbReference type="ARBA" id="ARBA00001974"/>
    </source>
</evidence>
<gene>
    <name evidence="6" type="ORF">A5710_15270</name>
</gene>
<sequence length="544" mass="58535">MKSADQYDVIVVGYGAAGVSAAIEAADAGARVLALDRGYGGGATALSGGIIYAGGGTPEQRAGGYRDTVENLRAYLRQEVGDAVTAETLDRFCDQSPAMIAWLKHQGVEFRGGEVSAYKTSYPTDRHYLYYSGNEKAHPYVQHATPAPRGHRVFAPRMSSGKVLYERLGASAKAKGVDFIPLARVDRLLMEDGRVVGVRYRSMDLSHPHVRRHSVLTRATGKLGNWLPGLVEGAVSRAERLWSDAAVECTAYGRTVILAAGGFIYNREWVKQYAPGFMKVSPLGTPGDDGTGIALGLDAGGMLDKMENVTAWRFLAPPSAFLEGLTVGTDGSRIANEDLYGATHGNVLMRRFNGAGWAVYDAPTWRKIKAQVREQTQLFQRLQLIYLFTTGHKKAYTIEDLARRNGIDAAGLRRTVDDYNDSLRRGDGDPAHKAAELCRPLTVGPFYSINISADASMFYPIPGLTLGGLVVNESTGELLHRDGGTIPGLYSAGRNAVGICSSSYVSGLSLADCIFSGRRAGAHAAGIALERSAHQQTAHDQLTD</sequence>
<evidence type="ECO:0000256" key="4">
    <source>
        <dbReference type="ARBA" id="ARBA00023002"/>
    </source>
</evidence>
<evidence type="ECO:0000313" key="6">
    <source>
        <dbReference type="EMBL" id="OBI32512.1"/>
    </source>
</evidence>
<dbReference type="SUPFAM" id="SSF51905">
    <property type="entry name" value="FAD/NAD(P)-binding domain"/>
    <property type="match status" value="1"/>
</dbReference>
<comment type="caution">
    <text evidence="6">The sequence shown here is derived from an EMBL/GenBank/DDBJ whole genome shotgun (WGS) entry which is preliminary data.</text>
</comment>